<evidence type="ECO:0000256" key="1">
    <source>
        <dbReference type="ARBA" id="ARBA00001966"/>
    </source>
</evidence>
<dbReference type="SFLD" id="SFLDG01061">
    <property type="entry name" value="methylthiotransferase"/>
    <property type="match status" value="1"/>
</dbReference>
<dbReference type="InterPro" id="IPR006467">
    <property type="entry name" value="MiaB-like_bact"/>
</dbReference>
<reference evidence="11" key="1">
    <citation type="journal article" date="2017" name="Int. J. Syst. Evol. Microbiol.">
        <title>Notoacmeibacter marinus gen. nov., sp. nov., isolated from the gut of a limpet and proposal of Notoacmeibacteraceae fam. nov. in the order Rhizobiales of the class Alphaproteobacteria.</title>
        <authorList>
            <person name="Huang Z."/>
            <person name="Guo F."/>
            <person name="Lai Q."/>
        </authorList>
    </citation>
    <scope>NUCLEOTIDE SEQUENCE [LARGE SCALE GENOMIC DNA]</scope>
    <source>
        <strain evidence="11">XMTR2A4</strain>
    </source>
</reference>
<keyword evidence="2" id="KW-0004">4Fe-4S</keyword>
<comment type="cofactor">
    <cofactor evidence="1">
        <name>[4Fe-4S] cluster</name>
        <dbReference type="ChEBI" id="CHEBI:49883"/>
    </cofactor>
</comment>
<dbReference type="SUPFAM" id="SSF102114">
    <property type="entry name" value="Radical SAM enzymes"/>
    <property type="match status" value="1"/>
</dbReference>
<dbReference type="SFLD" id="SFLDG01082">
    <property type="entry name" value="B12-binding_domain_containing"/>
    <property type="match status" value="1"/>
</dbReference>
<dbReference type="InterPro" id="IPR038135">
    <property type="entry name" value="Methylthiotransferase_N_sf"/>
</dbReference>
<proteinExistence type="predicted"/>
<dbReference type="InterPro" id="IPR013848">
    <property type="entry name" value="Methylthiotransferase_N"/>
</dbReference>
<evidence type="ECO:0000256" key="5">
    <source>
        <dbReference type="ARBA" id="ARBA00022723"/>
    </source>
</evidence>
<evidence type="ECO:0000256" key="6">
    <source>
        <dbReference type="ARBA" id="ARBA00023004"/>
    </source>
</evidence>
<dbReference type="Gene3D" id="3.40.50.12160">
    <property type="entry name" value="Methylthiotransferase, N-terminal domain"/>
    <property type="match status" value="1"/>
</dbReference>
<dbReference type="PROSITE" id="PS51449">
    <property type="entry name" value="MTTASE_N"/>
    <property type="match status" value="1"/>
</dbReference>
<dbReference type="NCBIfam" id="TIGR00089">
    <property type="entry name" value="MiaB/RimO family radical SAM methylthiotransferase"/>
    <property type="match status" value="1"/>
</dbReference>
<evidence type="ECO:0000313" key="10">
    <source>
        <dbReference type="EMBL" id="OXT02305.1"/>
    </source>
</evidence>
<dbReference type="SMART" id="SM00729">
    <property type="entry name" value="Elp3"/>
    <property type="match status" value="1"/>
</dbReference>
<keyword evidence="11" id="KW-1185">Reference proteome</keyword>
<keyword evidence="7" id="KW-0411">Iron-sulfur</keyword>
<dbReference type="Pfam" id="PF04055">
    <property type="entry name" value="Radical_SAM"/>
    <property type="match status" value="1"/>
</dbReference>
<feature type="domain" description="MTTase N-terminal" evidence="8">
    <location>
        <begin position="22"/>
        <end position="136"/>
    </location>
</feature>
<dbReference type="AlphaFoldDB" id="A0A231V282"/>
<dbReference type="GO" id="GO:0046872">
    <property type="term" value="F:metal ion binding"/>
    <property type="evidence" value="ECO:0007669"/>
    <property type="project" value="UniProtKB-KW"/>
</dbReference>
<dbReference type="PANTHER" id="PTHR11918">
    <property type="entry name" value="RADICAL SAM PROTEINS"/>
    <property type="match status" value="1"/>
</dbReference>
<accession>A0A231V282</accession>
<dbReference type="GO" id="GO:0035598">
    <property type="term" value="F:tRNA (N(6)-L-threonylcarbamoyladenosine(37)-C(2))-methylthiotransferase activity"/>
    <property type="evidence" value="ECO:0007669"/>
    <property type="project" value="TreeGrafter"/>
</dbReference>
<dbReference type="EMBL" id="NBYO01000001">
    <property type="protein sequence ID" value="OXT02305.1"/>
    <property type="molecule type" value="Genomic_DNA"/>
</dbReference>
<evidence type="ECO:0000256" key="4">
    <source>
        <dbReference type="ARBA" id="ARBA00022691"/>
    </source>
</evidence>
<dbReference type="SFLD" id="SFLDS00029">
    <property type="entry name" value="Radical_SAM"/>
    <property type="match status" value="1"/>
</dbReference>
<dbReference type="PROSITE" id="PS01278">
    <property type="entry name" value="MTTASE_RADICAL"/>
    <property type="match status" value="1"/>
</dbReference>
<dbReference type="CDD" id="cd01335">
    <property type="entry name" value="Radical_SAM"/>
    <property type="match status" value="1"/>
</dbReference>
<dbReference type="InterPro" id="IPR007197">
    <property type="entry name" value="rSAM"/>
</dbReference>
<dbReference type="Pfam" id="PF00919">
    <property type="entry name" value="UPF0004"/>
    <property type="match status" value="1"/>
</dbReference>
<evidence type="ECO:0000313" key="11">
    <source>
        <dbReference type="Proteomes" id="UP000215405"/>
    </source>
</evidence>
<dbReference type="PANTHER" id="PTHR11918:SF45">
    <property type="entry name" value="THREONYLCARBAMOYLADENOSINE TRNA METHYLTHIOTRANSFERASE"/>
    <property type="match status" value="1"/>
</dbReference>
<feature type="domain" description="Radical SAM core" evidence="9">
    <location>
        <begin position="157"/>
        <end position="390"/>
    </location>
</feature>
<evidence type="ECO:0000259" key="8">
    <source>
        <dbReference type="PROSITE" id="PS51449"/>
    </source>
</evidence>
<sequence length="456" mass="49510">MSHAFAPSDWHAAEEERPDGKAGVSVVTFGCRLNTYESEVMKREANAAGLGELPGGALVFNTCAVTAEATRQARQAIRKARRENPDARIIVTGCAAQTEPAAFGAMDEVDLVIGNGDKMKAQSYRALPDFGVNAYEKVRVNDIFELTETAAHMVDAIEGRARAFVQVQNGCDHRCTFCIIPYGRGNSRSVPAGGVVEEVKRLTGNGYGEVVLTGVDMTSWGGDLPGGPKLGRLVRAILKGVPELKRLRLSSIDSIEADDDLLAALADEERLMPHLHLSLQHGDDLILKRMKRRHLRDDAIAFCRKARELRPDIAFGADLIAGFPTETDEAFENSLSLVEECGLSFLHVFPFSPREGTPAARMPQLSRAIVKDRAARLRRAGDAALAAHLRRKVGATEPVLVEKDGFGRTADYTPVQLNNRPDIEPGAVHSATITGHDGLTLQGRLTALDKREPVHS</sequence>
<dbReference type="Proteomes" id="UP000215405">
    <property type="component" value="Unassembled WGS sequence"/>
</dbReference>
<dbReference type="InterPro" id="IPR023404">
    <property type="entry name" value="rSAM_horseshoe"/>
</dbReference>
<organism evidence="10 11">
    <name type="scientific">Notoacmeibacter marinus</name>
    <dbReference type="NCBI Taxonomy" id="1876515"/>
    <lineage>
        <taxon>Bacteria</taxon>
        <taxon>Pseudomonadati</taxon>
        <taxon>Pseudomonadota</taxon>
        <taxon>Alphaproteobacteria</taxon>
        <taxon>Hyphomicrobiales</taxon>
        <taxon>Notoacmeibacteraceae</taxon>
        <taxon>Notoacmeibacter</taxon>
    </lineage>
</organism>
<dbReference type="Gene3D" id="3.80.30.20">
    <property type="entry name" value="tm_1862 like domain"/>
    <property type="match status" value="1"/>
</dbReference>
<dbReference type="GO" id="GO:0051539">
    <property type="term" value="F:4 iron, 4 sulfur cluster binding"/>
    <property type="evidence" value="ECO:0007669"/>
    <property type="project" value="UniProtKB-KW"/>
</dbReference>
<keyword evidence="6" id="KW-0408">Iron</keyword>
<dbReference type="NCBIfam" id="TIGR01579">
    <property type="entry name" value="MiaB-like-C"/>
    <property type="match status" value="1"/>
</dbReference>
<keyword evidence="3 10" id="KW-0808">Transferase</keyword>
<gene>
    <name evidence="10" type="ORF">B7H23_05210</name>
</gene>
<dbReference type="PROSITE" id="PS51918">
    <property type="entry name" value="RADICAL_SAM"/>
    <property type="match status" value="1"/>
</dbReference>
<dbReference type="InterPro" id="IPR058240">
    <property type="entry name" value="rSAM_sf"/>
</dbReference>
<protein>
    <submittedName>
        <fullName evidence="10">tRNA (N(6)-L-threonylcarbamoyladenosine(37)-C(2))-methylthiotransferase MtaB</fullName>
    </submittedName>
</protein>
<keyword evidence="5" id="KW-0479">Metal-binding</keyword>
<dbReference type="InterPro" id="IPR005839">
    <property type="entry name" value="Methylthiotransferase"/>
</dbReference>
<dbReference type="InterPro" id="IPR020612">
    <property type="entry name" value="Methylthiotransferase_CS"/>
</dbReference>
<dbReference type="InterPro" id="IPR006638">
    <property type="entry name" value="Elp3/MiaA/NifB-like_rSAM"/>
</dbReference>
<name>A0A231V282_9HYPH</name>
<evidence type="ECO:0000256" key="2">
    <source>
        <dbReference type="ARBA" id="ARBA00022485"/>
    </source>
</evidence>
<comment type="caution">
    <text evidence="10">The sequence shown here is derived from an EMBL/GenBank/DDBJ whole genome shotgun (WGS) entry which is preliminary data.</text>
</comment>
<evidence type="ECO:0000256" key="3">
    <source>
        <dbReference type="ARBA" id="ARBA00022679"/>
    </source>
</evidence>
<keyword evidence="4" id="KW-0949">S-adenosyl-L-methionine</keyword>
<evidence type="ECO:0000256" key="7">
    <source>
        <dbReference type="ARBA" id="ARBA00023014"/>
    </source>
</evidence>
<evidence type="ECO:0000259" key="9">
    <source>
        <dbReference type="PROSITE" id="PS51918"/>
    </source>
</evidence>